<gene>
    <name evidence="1" type="ORF">A3K90_08585</name>
</gene>
<dbReference type="EMBL" id="LVWG01000035">
    <property type="protein sequence ID" value="KZK73679.1"/>
    <property type="molecule type" value="Genomic_DNA"/>
</dbReference>
<accession>A0A165L7M5</accession>
<reference evidence="1 2" key="1">
    <citation type="submission" date="2016-03" db="EMBL/GenBank/DDBJ databases">
        <title>Speciation and ecological success in dimly lit waters: horizontal gene transfer in a green sulfur bacteria bloom unveiled by metagenomic assembly.</title>
        <authorList>
            <person name="Llorens-Mares T."/>
            <person name="Liu Z."/>
            <person name="Allen L.Z."/>
            <person name="Rusch D.B."/>
            <person name="Craig M.T."/>
            <person name="Dupont C.L."/>
            <person name="Bryant D.A."/>
            <person name="Casamayor E.O."/>
        </authorList>
    </citation>
    <scope>NUCLEOTIDE SEQUENCE [LARGE SCALE GENOMIC DNA]</scope>
    <source>
        <strain evidence="1">CIII</strain>
    </source>
</reference>
<dbReference type="RefSeq" id="WP_303682360.1">
    <property type="nucleotide sequence ID" value="NZ_LVWG01000035.1"/>
</dbReference>
<sequence length="217" mass="24470">MQTLTQLILENGLGSRIISRDQLARMLEGSPQRRYNLVNRALRKGELLQLQRGKYLLAPSTLLNSTPHPFVLAQALAPGSFISFESALCFHGWIPEAVPVTMSVVPGRRQLEINHPILGLYRMYPIAIQEGGLLESVERITFNGHAALVAMPLRALLDIICRRKLAPEEVRGFADAMRIDVEHLRNIAPEVWLSMARVYRHKRMALCITALREACKK</sequence>
<name>A0A165L7M5_PELLU</name>
<evidence type="ECO:0008006" key="3">
    <source>
        <dbReference type="Google" id="ProtNLM"/>
    </source>
</evidence>
<protein>
    <recommendedName>
        <fullName evidence="3">Transcriptional regulator</fullName>
    </recommendedName>
</protein>
<dbReference type="AlphaFoldDB" id="A0A165L7M5"/>
<dbReference type="Proteomes" id="UP000076481">
    <property type="component" value="Unassembled WGS sequence"/>
</dbReference>
<proteinExistence type="predicted"/>
<organism evidence="1 2">
    <name type="scientific">Pelodictyon luteolum</name>
    <dbReference type="NCBI Taxonomy" id="1100"/>
    <lineage>
        <taxon>Bacteria</taxon>
        <taxon>Pseudomonadati</taxon>
        <taxon>Chlorobiota</taxon>
        <taxon>Chlorobiia</taxon>
        <taxon>Chlorobiales</taxon>
        <taxon>Chlorobiaceae</taxon>
        <taxon>Chlorobium/Pelodictyon group</taxon>
        <taxon>Pelodictyon</taxon>
    </lineage>
</organism>
<evidence type="ECO:0000313" key="1">
    <source>
        <dbReference type="EMBL" id="KZK73679.1"/>
    </source>
</evidence>
<evidence type="ECO:0000313" key="2">
    <source>
        <dbReference type="Proteomes" id="UP000076481"/>
    </source>
</evidence>
<comment type="caution">
    <text evidence="1">The sequence shown here is derived from an EMBL/GenBank/DDBJ whole genome shotgun (WGS) entry which is preliminary data.</text>
</comment>